<reference key="1">
    <citation type="submission" date="2010-11" db="EMBL/GenBank/DDBJ databases">
        <title>The complete genome of Paludibacter propionicigenes DSM 17365.</title>
        <authorList>
            <consortium name="US DOE Joint Genome Institute (JGI-PGF)"/>
            <person name="Lucas S."/>
            <person name="Copeland A."/>
            <person name="Lapidus A."/>
            <person name="Bruce D."/>
            <person name="Goodwin L."/>
            <person name="Pitluck S."/>
            <person name="Kyrpides N."/>
            <person name="Mavromatis K."/>
            <person name="Ivanova N."/>
            <person name="Munk A.C."/>
            <person name="Brettin T."/>
            <person name="Detter J.C."/>
            <person name="Han C."/>
            <person name="Tapia R."/>
            <person name="Land M."/>
            <person name="Hauser L."/>
            <person name="Markowitz V."/>
            <person name="Cheng J.-F."/>
            <person name="Hugenholtz P."/>
            <person name="Woyke T."/>
            <person name="Wu D."/>
            <person name="Gronow S."/>
            <person name="Wellnitz S."/>
            <person name="Brambilla E."/>
            <person name="Klenk H.-P."/>
            <person name="Eisen J.A."/>
        </authorList>
    </citation>
    <scope>NUCLEOTIDE SEQUENCE</scope>
    <source>
        <strain>WB4</strain>
    </source>
</reference>
<gene>
    <name evidence="10" type="ordered locus">Palpr_2596</name>
</gene>
<dbReference type="STRING" id="694427.Palpr_2596"/>
<proteinExistence type="inferred from homology"/>
<evidence type="ECO:0000256" key="1">
    <source>
        <dbReference type="ARBA" id="ARBA00004713"/>
    </source>
</evidence>
<dbReference type="RefSeq" id="WP_013446097.1">
    <property type="nucleotide sequence ID" value="NC_014734.1"/>
</dbReference>
<comment type="function">
    <text evidence="8">Involved in lipopolysaccharide (LPS) biosynthesis. Catalyzes the transfer of 3-deoxy-D-manno-octulosonate (Kdo) residue(s) from CMP-Kdo to lipid IV(A), the tetraacyldisaccharide-1,4'-bisphosphate precursor of lipid A.</text>
</comment>
<keyword evidence="4 8" id="KW-0808">Transferase</keyword>
<dbReference type="Proteomes" id="UP000008718">
    <property type="component" value="Chromosome"/>
</dbReference>
<comment type="subcellular location">
    <subcellularLocation>
        <location evidence="8">Cell membrane</location>
    </subcellularLocation>
</comment>
<keyword evidence="8" id="KW-0472">Membrane</keyword>
<keyword evidence="8" id="KW-0812">Transmembrane</keyword>
<feature type="active site" description="Proton acceptor" evidence="7">
    <location>
        <position position="60"/>
    </location>
</feature>
<dbReference type="eggNOG" id="COG1519">
    <property type="taxonomic scope" value="Bacteria"/>
</dbReference>
<keyword evidence="8" id="KW-1003">Cell membrane</keyword>
<dbReference type="GO" id="GO:0009245">
    <property type="term" value="P:lipid A biosynthetic process"/>
    <property type="evidence" value="ECO:0007669"/>
    <property type="project" value="TreeGrafter"/>
</dbReference>
<keyword evidence="8" id="KW-1133">Transmembrane helix</keyword>
<dbReference type="GO" id="GO:0009244">
    <property type="term" value="P:lipopolysaccharide core region biosynthetic process"/>
    <property type="evidence" value="ECO:0007669"/>
    <property type="project" value="UniProtKB-UniRule"/>
</dbReference>
<evidence type="ECO:0000256" key="3">
    <source>
        <dbReference type="ARBA" id="ARBA00019077"/>
    </source>
</evidence>
<keyword evidence="11" id="KW-1185">Reference proteome</keyword>
<dbReference type="GO" id="GO:0005886">
    <property type="term" value="C:plasma membrane"/>
    <property type="evidence" value="ECO:0007669"/>
    <property type="project" value="UniProtKB-SubCell"/>
</dbReference>
<evidence type="ECO:0000259" key="9">
    <source>
        <dbReference type="Pfam" id="PF04413"/>
    </source>
</evidence>
<evidence type="ECO:0000313" key="10">
    <source>
        <dbReference type="EMBL" id="ADQ80728.1"/>
    </source>
</evidence>
<evidence type="ECO:0000256" key="7">
    <source>
        <dbReference type="PIRSR" id="PIRSR639901-1"/>
    </source>
</evidence>
<dbReference type="InterPro" id="IPR007507">
    <property type="entry name" value="Glycos_transf_N"/>
</dbReference>
<dbReference type="Gene3D" id="3.40.50.2000">
    <property type="entry name" value="Glycogen Phosphorylase B"/>
    <property type="match status" value="1"/>
</dbReference>
<dbReference type="SUPFAM" id="SSF53756">
    <property type="entry name" value="UDP-Glycosyltransferase/glycogen phosphorylase"/>
    <property type="match status" value="1"/>
</dbReference>
<keyword evidence="8" id="KW-0448">Lipopolysaccharide biosynthesis</keyword>
<evidence type="ECO:0000256" key="5">
    <source>
        <dbReference type="ARBA" id="ARBA00031445"/>
    </source>
</evidence>
<dbReference type="EC" id="2.4.99.12" evidence="2 8"/>
<dbReference type="PANTHER" id="PTHR42755:SF1">
    <property type="entry name" value="3-DEOXY-D-MANNO-OCTULOSONIC ACID TRANSFERASE, MITOCHONDRIAL-RELATED"/>
    <property type="match status" value="1"/>
</dbReference>
<dbReference type="KEGG" id="ppn:Palpr_2596"/>
<evidence type="ECO:0000256" key="8">
    <source>
        <dbReference type="RuleBase" id="RU365103"/>
    </source>
</evidence>
<dbReference type="PANTHER" id="PTHR42755">
    <property type="entry name" value="3-DEOXY-MANNO-OCTULOSONATE CYTIDYLYLTRANSFERASE"/>
    <property type="match status" value="1"/>
</dbReference>
<comment type="pathway">
    <text evidence="1 8">Bacterial outer membrane biogenesis; LPS core biosynthesis.</text>
</comment>
<dbReference type="CAZy" id="GT30">
    <property type="family name" value="Glycosyltransferase Family 30"/>
</dbReference>
<comment type="similarity">
    <text evidence="8">Belongs to the glycosyltransferase group 1 family.</text>
</comment>
<reference evidence="10 11" key="2">
    <citation type="journal article" date="2011" name="Stand. Genomic Sci.">
        <title>Complete genome sequence of Paludibacter propionicigenes type strain (WB4).</title>
        <authorList>
            <person name="Gronow S."/>
            <person name="Munk C."/>
            <person name="Lapidus A."/>
            <person name="Nolan M."/>
            <person name="Lucas S."/>
            <person name="Hammon N."/>
            <person name="Deshpande S."/>
            <person name="Cheng J.F."/>
            <person name="Tapia R."/>
            <person name="Han C."/>
            <person name="Goodwin L."/>
            <person name="Pitluck S."/>
            <person name="Liolios K."/>
            <person name="Ivanova N."/>
            <person name="Mavromatis K."/>
            <person name="Mikhailova N."/>
            <person name="Pati A."/>
            <person name="Chen A."/>
            <person name="Palaniappan K."/>
            <person name="Land M."/>
            <person name="Hauser L."/>
            <person name="Chang Y.J."/>
            <person name="Jeffries C.D."/>
            <person name="Brambilla E."/>
            <person name="Rohde M."/>
            <person name="Goker M."/>
            <person name="Detter J.C."/>
            <person name="Woyke T."/>
            <person name="Bristow J."/>
            <person name="Eisen J.A."/>
            <person name="Markowitz V."/>
            <person name="Hugenholtz P."/>
            <person name="Kyrpides N.C."/>
            <person name="Klenk H.P."/>
        </authorList>
    </citation>
    <scope>NUCLEOTIDE SEQUENCE [LARGE SCALE GENOMIC DNA]</scope>
    <source>
        <strain evidence="11">DSM 17365 / JCM 13257 / WB4</strain>
    </source>
</reference>
<dbReference type="UniPathway" id="UPA00958"/>
<feature type="transmembrane region" description="Helical" evidence="8">
    <location>
        <begin position="6"/>
        <end position="23"/>
    </location>
</feature>
<dbReference type="InterPro" id="IPR038107">
    <property type="entry name" value="Glycos_transf_N_sf"/>
</dbReference>
<accession>E4T7N4</accession>
<evidence type="ECO:0000256" key="2">
    <source>
        <dbReference type="ARBA" id="ARBA00012621"/>
    </source>
</evidence>
<sequence>MGLIYNIGIYFYGAFIFLASLFNKKARMLRKGQQQAFAQLKTQIEPNARYVWFHAASLGEFEQGRPVMEQLKRDKPETKILLTFFSPSGYEVRKNYAVADIVSYLPLDVPGNAWRFVNLVKPSKAIFVKYEFWPNYLLALQAENIPVISISAIFRPEQVFFKNYGKWYKKLLLTFQHIFVQDKFSKELLQAHGINNVAVAGDTRFDRVYDLYRQAKQLPLIEEFVKGAEKVIIAGSTWPKDEELLVQYLRLHPDVKLIIAPHEVHASHITEISKLLDGKFVRYSDANADNVKATNCLVIDIIGILSSVYRYGHVAYIGGGFGVGIHNTLEAAVYGIPVVFGTNYQKFREARELIAIGGAFSISNYVTLEAQFDLLLKDSSAGKIAGEYVKSNTGATEMILKQLKQ</sequence>
<evidence type="ECO:0000256" key="6">
    <source>
        <dbReference type="ARBA" id="ARBA00049183"/>
    </source>
</evidence>
<dbReference type="HOGENOM" id="CLU_036146_2_1_10"/>
<name>E4T7N4_PALPW</name>
<dbReference type="InterPro" id="IPR039901">
    <property type="entry name" value="Kdotransferase"/>
</dbReference>
<dbReference type="Gene3D" id="3.40.50.11720">
    <property type="entry name" value="3-Deoxy-D-manno-octulosonic-acid transferase, N-terminal domain"/>
    <property type="match status" value="1"/>
</dbReference>
<dbReference type="GO" id="GO:0043842">
    <property type="term" value="F:Kdo transferase activity"/>
    <property type="evidence" value="ECO:0007669"/>
    <property type="project" value="UniProtKB-EC"/>
</dbReference>
<dbReference type="Pfam" id="PF04413">
    <property type="entry name" value="Glycos_transf_N"/>
    <property type="match status" value="1"/>
</dbReference>
<feature type="domain" description="3-deoxy-D-manno-octulosonic-acid transferase N-terminal" evidence="9">
    <location>
        <begin position="40"/>
        <end position="206"/>
    </location>
</feature>
<dbReference type="AlphaFoldDB" id="E4T7N4"/>
<protein>
    <recommendedName>
        <fullName evidence="3 8">3-deoxy-D-manno-octulosonic acid transferase</fullName>
        <shortName evidence="8">Kdo transferase</shortName>
        <ecNumber evidence="2 8">2.4.99.12</ecNumber>
    </recommendedName>
    <alternativeName>
        <fullName evidence="5 8">Lipid IV(A) 3-deoxy-D-manno-octulosonic acid transferase</fullName>
    </alternativeName>
</protein>
<organism evidence="10 11">
    <name type="scientific">Paludibacter propionicigenes (strain DSM 17365 / JCM 13257 / WB4)</name>
    <dbReference type="NCBI Taxonomy" id="694427"/>
    <lineage>
        <taxon>Bacteria</taxon>
        <taxon>Pseudomonadati</taxon>
        <taxon>Bacteroidota</taxon>
        <taxon>Bacteroidia</taxon>
        <taxon>Bacteroidales</taxon>
        <taxon>Paludibacteraceae</taxon>
        <taxon>Paludibacter</taxon>
    </lineage>
</organism>
<evidence type="ECO:0000256" key="4">
    <source>
        <dbReference type="ARBA" id="ARBA00022679"/>
    </source>
</evidence>
<dbReference type="EMBL" id="CP002345">
    <property type="protein sequence ID" value="ADQ80728.1"/>
    <property type="molecule type" value="Genomic_DNA"/>
</dbReference>
<evidence type="ECO:0000313" key="11">
    <source>
        <dbReference type="Proteomes" id="UP000008718"/>
    </source>
</evidence>
<comment type="catalytic activity">
    <reaction evidence="6 8">
        <text>lipid IVA (E. coli) + CMP-3-deoxy-beta-D-manno-octulosonate = alpha-Kdo-(2-&gt;6)-lipid IVA (E. coli) + CMP + H(+)</text>
        <dbReference type="Rhea" id="RHEA:28066"/>
        <dbReference type="ChEBI" id="CHEBI:15378"/>
        <dbReference type="ChEBI" id="CHEBI:58603"/>
        <dbReference type="ChEBI" id="CHEBI:60364"/>
        <dbReference type="ChEBI" id="CHEBI:60377"/>
        <dbReference type="ChEBI" id="CHEBI:85987"/>
        <dbReference type="EC" id="2.4.99.12"/>
    </reaction>
</comment>